<reference evidence="2" key="1">
    <citation type="submission" date="2021-03" db="EMBL/GenBank/DDBJ databases">
        <authorList>
            <consortium name="Genoscope - CEA"/>
            <person name="William W."/>
        </authorList>
    </citation>
    <scope>NUCLEOTIDE SEQUENCE</scope>
    <source>
        <strain evidence="2">Doubled-haploid Pahang</strain>
    </source>
</reference>
<evidence type="ECO:0000313" key="2">
    <source>
        <dbReference type="EMBL" id="CAG1847052.1"/>
    </source>
</evidence>
<dbReference type="EMBL" id="HG996471">
    <property type="protein sequence ID" value="CAG1847052.1"/>
    <property type="molecule type" value="Genomic_DNA"/>
</dbReference>
<feature type="region of interest" description="Disordered" evidence="1">
    <location>
        <begin position="1"/>
        <end position="30"/>
    </location>
</feature>
<accession>A0A8D7ACL1</accession>
<organism evidence="2">
    <name type="scientific">Musa acuminata subsp. malaccensis</name>
    <name type="common">Wild banana</name>
    <name type="synonym">Musa malaccensis</name>
    <dbReference type="NCBI Taxonomy" id="214687"/>
    <lineage>
        <taxon>Eukaryota</taxon>
        <taxon>Viridiplantae</taxon>
        <taxon>Streptophyta</taxon>
        <taxon>Embryophyta</taxon>
        <taxon>Tracheophyta</taxon>
        <taxon>Spermatophyta</taxon>
        <taxon>Magnoliopsida</taxon>
        <taxon>Liliopsida</taxon>
        <taxon>Zingiberales</taxon>
        <taxon>Musaceae</taxon>
        <taxon>Musa</taxon>
    </lineage>
</organism>
<sequence>MCGLGEEKGRGEEEKEKKREKRGKTERSERWQQLGLQHLCFLQQRKQRRGCG</sequence>
<protein>
    <submittedName>
        <fullName evidence="2">(wild Malaysian banana) hypothetical protein</fullName>
    </submittedName>
</protein>
<name>A0A8D7ACL1_MUSAM</name>
<gene>
    <name evidence="2" type="ORF">GSMUA_168470.1</name>
</gene>
<evidence type="ECO:0000256" key="1">
    <source>
        <dbReference type="SAM" id="MobiDB-lite"/>
    </source>
</evidence>
<dbReference type="AlphaFoldDB" id="A0A8D7ACL1"/>
<proteinExistence type="predicted"/>